<proteinExistence type="predicted"/>
<evidence type="ECO:0000313" key="3">
    <source>
        <dbReference type="Proteomes" id="UP000537862"/>
    </source>
</evidence>
<sequence>MFKILFYLLLLLFSSYVHSASTLAKDDGKILIVLKNNYPCFYLVDNEPIYHIGLASRGVDGYKYNYSHKIGEEKFGFSKSTCITANHHTKFPYNTPFSVYVGGYNNAYTQNSPNDIQGNRSSSHLYSTTNFCILKSQTEKTRLVKARKSHFWETGGQFKCTDQDWIPK</sequence>
<reference evidence="2 3" key="1">
    <citation type="submission" date="2020-05" db="EMBL/GenBank/DDBJ databases">
        <authorList>
            <person name="Niu N."/>
        </authorList>
    </citation>
    <scope>NUCLEOTIDE SEQUENCE [LARGE SCALE GENOMIC DNA]</scope>
    <source>
        <strain evidence="2 3">3340-03</strain>
    </source>
</reference>
<feature type="chain" id="PRO_5033017521" evidence="1">
    <location>
        <begin position="20"/>
        <end position="168"/>
    </location>
</feature>
<dbReference type="Proteomes" id="UP000537862">
    <property type="component" value="Unassembled WGS sequence"/>
</dbReference>
<organism evidence="2 3">
    <name type="scientific">Pelistega suis</name>
    <dbReference type="NCBI Taxonomy" id="1631957"/>
    <lineage>
        <taxon>Bacteria</taxon>
        <taxon>Pseudomonadati</taxon>
        <taxon>Pseudomonadota</taxon>
        <taxon>Betaproteobacteria</taxon>
        <taxon>Burkholderiales</taxon>
        <taxon>Alcaligenaceae</taxon>
        <taxon>Pelistega</taxon>
    </lineage>
</organism>
<protein>
    <submittedName>
        <fullName evidence="2">Uncharacterized protein</fullName>
    </submittedName>
</protein>
<dbReference type="AlphaFoldDB" id="A0A849P6C1"/>
<dbReference type="EMBL" id="JABGBN010000001">
    <property type="protein sequence ID" value="NOL51098.1"/>
    <property type="molecule type" value="Genomic_DNA"/>
</dbReference>
<gene>
    <name evidence="2" type="ORF">HKX39_02755</name>
</gene>
<comment type="caution">
    <text evidence="2">The sequence shown here is derived from an EMBL/GenBank/DDBJ whole genome shotgun (WGS) entry which is preliminary data.</text>
</comment>
<name>A0A849P6C1_9BURK</name>
<evidence type="ECO:0000256" key="1">
    <source>
        <dbReference type="SAM" id="SignalP"/>
    </source>
</evidence>
<keyword evidence="1" id="KW-0732">Signal</keyword>
<evidence type="ECO:0000313" key="2">
    <source>
        <dbReference type="EMBL" id="NOL51098.1"/>
    </source>
</evidence>
<accession>A0A849P6C1</accession>
<feature type="signal peptide" evidence="1">
    <location>
        <begin position="1"/>
        <end position="19"/>
    </location>
</feature>
<dbReference type="RefSeq" id="WP_171679769.1">
    <property type="nucleotide sequence ID" value="NZ_JABGBN010000001.1"/>
</dbReference>
<keyword evidence="3" id="KW-1185">Reference proteome</keyword>